<dbReference type="Pfam" id="PF03553">
    <property type="entry name" value="Na_H_antiporter"/>
    <property type="match status" value="2"/>
</dbReference>
<keyword evidence="7 9" id="KW-0472">Membrane</keyword>
<feature type="transmembrane region" description="Helical" evidence="9">
    <location>
        <begin position="103"/>
        <end position="126"/>
    </location>
</feature>
<comment type="similarity">
    <text evidence="8">Belongs to the NhaC Na(+)/H(+) (TC 2.A.35) antiporter family.</text>
</comment>
<keyword evidence="3" id="KW-0050">Antiport</keyword>
<protein>
    <submittedName>
        <fullName evidence="11">Na+/H+ antiporter NhaC</fullName>
    </submittedName>
</protein>
<feature type="transmembrane region" description="Helical" evidence="9">
    <location>
        <begin position="182"/>
        <end position="203"/>
    </location>
</feature>
<gene>
    <name evidence="11" type="ORF">SAMN05421643_12034</name>
</gene>
<feature type="transmembrane region" description="Helical" evidence="9">
    <location>
        <begin position="254"/>
        <end position="270"/>
    </location>
</feature>
<evidence type="ECO:0000313" key="12">
    <source>
        <dbReference type="Proteomes" id="UP000199035"/>
    </source>
</evidence>
<dbReference type="InterPro" id="IPR018461">
    <property type="entry name" value="Na/H_Antiport_NhaC-like_C"/>
</dbReference>
<name>A0A1H3LTM7_9GAMM</name>
<evidence type="ECO:0000256" key="4">
    <source>
        <dbReference type="ARBA" id="ARBA00022475"/>
    </source>
</evidence>
<dbReference type="GO" id="GO:0015297">
    <property type="term" value="F:antiporter activity"/>
    <property type="evidence" value="ECO:0007669"/>
    <property type="project" value="UniProtKB-KW"/>
</dbReference>
<dbReference type="GO" id="GO:0005886">
    <property type="term" value="C:plasma membrane"/>
    <property type="evidence" value="ECO:0007669"/>
    <property type="project" value="UniProtKB-SubCell"/>
</dbReference>
<dbReference type="Proteomes" id="UP000199035">
    <property type="component" value="Unassembled WGS sequence"/>
</dbReference>
<evidence type="ECO:0000256" key="7">
    <source>
        <dbReference type="ARBA" id="ARBA00023136"/>
    </source>
</evidence>
<dbReference type="STRING" id="595670.SAMN05421643_12034"/>
<dbReference type="EMBL" id="FNPK01000020">
    <property type="protein sequence ID" value="SDY67713.1"/>
    <property type="molecule type" value="Genomic_DNA"/>
</dbReference>
<dbReference type="PANTHER" id="PTHR33451:SF5">
    <property type="entry name" value="NA+_H+ ANTIPORTER"/>
    <property type="match status" value="1"/>
</dbReference>
<keyword evidence="4" id="KW-1003">Cell membrane</keyword>
<evidence type="ECO:0000256" key="3">
    <source>
        <dbReference type="ARBA" id="ARBA00022449"/>
    </source>
</evidence>
<dbReference type="AlphaFoldDB" id="A0A1H3LTM7"/>
<feature type="domain" description="Na+/H+ antiporter NhaC-like C-terminal" evidence="10">
    <location>
        <begin position="264"/>
        <end position="456"/>
    </location>
</feature>
<evidence type="ECO:0000313" key="11">
    <source>
        <dbReference type="EMBL" id="SDY67713.1"/>
    </source>
</evidence>
<evidence type="ECO:0000256" key="8">
    <source>
        <dbReference type="ARBA" id="ARBA00038435"/>
    </source>
</evidence>
<feature type="transmembrane region" description="Helical" evidence="9">
    <location>
        <begin position="223"/>
        <end position="242"/>
    </location>
</feature>
<organism evidence="11 12">
    <name type="scientific">Acinetobacter kyonggiensis</name>
    <dbReference type="NCBI Taxonomy" id="595670"/>
    <lineage>
        <taxon>Bacteria</taxon>
        <taxon>Pseudomonadati</taxon>
        <taxon>Pseudomonadota</taxon>
        <taxon>Gammaproteobacteria</taxon>
        <taxon>Moraxellales</taxon>
        <taxon>Moraxellaceae</taxon>
        <taxon>Acinetobacter</taxon>
    </lineage>
</organism>
<evidence type="ECO:0000256" key="2">
    <source>
        <dbReference type="ARBA" id="ARBA00022448"/>
    </source>
</evidence>
<comment type="subcellular location">
    <subcellularLocation>
        <location evidence="1">Cell membrane</location>
        <topology evidence="1">Multi-pass membrane protein</topology>
    </subcellularLocation>
</comment>
<keyword evidence="6 9" id="KW-1133">Transmembrane helix</keyword>
<feature type="transmembrane region" description="Helical" evidence="9">
    <location>
        <begin position="62"/>
        <end position="83"/>
    </location>
</feature>
<keyword evidence="5 9" id="KW-0812">Transmembrane</keyword>
<evidence type="ECO:0000256" key="1">
    <source>
        <dbReference type="ARBA" id="ARBA00004651"/>
    </source>
</evidence>
<evidence type="ECO:0000256" key="5">
    <source>
        <dbReference type="ARBA" id="ARBA00022692"/>
    </source>
</evidence>
<feature type="transmembrane region" description="Helical" evidence="9">
    <location>
        <begin position="360"/>
        <end position="382"/>
    </location>
</feature>
<feature type="transmembrane region" description="Helical" evidence="9">
    <location>
        <begin position="403"/>
        <end position="424"/>
    </location>
</feature>
<feature type="domain" description="Na+/H+ antiporter NhaC-like C-terminal" evidence="10">
    <location>
        <begin position="61"/>
        <end position="242"/>
    </location>
</feature>
<feature type="transmembrane region" description="Helical" evidence="9">
    <location>
        <begin position="305"/>
        <end position="329"/>
    </location>
</feature>
<reference evidence="12" key="1">
    <citation type="submission" date="2016-10" db="EMBL/GenBank/DDBJ databases">
        <authorList>
            <person name="Varghese N."/>
            <person name="Submissions S."/>
        </authorList>
    </citation>
    <scope>NUCLEOTIDE SEQUENCE [LARGE SCALE GENOMIC DNA]</scope>
    <source>
        <strain evidence="12">ANC 5109</strain>
    </source>
</reference>
<evidence type="ECO:0000256" key="6">
    <source>
        <dbReference type="ARBA" id="ARBA00022989"/>
    </source>
</evidence>
<sequence length="464" mass="50374">MFYEIAKPALYYTRFSFFLFYMTPNSQGKVQARALALLPLIVFLAIFLGSGIYHSMIGTEFAFYQVKAPVAVLPAIILTVLIYRGKVNVAIDEFLKGASHPNLVLMFMVFMLAGAFASTSSAIGSVDATVQLGLSIIPPTFVLPMLFVISAFIATAMGTSMGTIAACAPIAFGFAQVTNIEAVYAIGAVVGGAMFGDNLSMISDTTIAATSSQKVQLRDKFKVNVWIAVPAAIITILIYVLTSHTSQNIVYKDYDLWLILPYVAVFLLAFSRLHVLAVLTLGVVLSGLIGLVVRPNFDLLQLNTSIYDGFVSMFEVALLSMFLGGLSALMQKEGGLQWLIERIYSVTRLLKVGRQRAGELGISFLVLFANLFVANNTVAIILSGDMAREVAKEYGVDPKRAAALMDIFSCIVQGLIPYGAQLLLACSIAKLSPVELIGNIYYCWVLAIFAILAIVFRFPRFKAA</sequence>
<accession>A0A1H3LTM7</accession>
<evidence type="ECO:0000256" key="9">
    <source>
        <dbReference type="SAM" id="Phobius"/>
    </source>
</evidence>
<proteinExistence type="inferred from homology"/>
<dbReference type="InterPro" id="IPR052180">
    <property type="entry name" value="NhaC_Na-H+_Antiporter"/>
</dbReference>
<keyword evidence="12" id="KW-1185">Reference proteome</keyword>
<feature type="transmembrane region" description="Helical" evidence="9">
    <location>
        <begin position="35"/>
        <end position="56"/>
    </location>
</feature>
<feature type="transmembrane region" description="Helical" evidence="9">
    <location>
        <begin position="436"/>
        <end position="458"/>
    </location>
</feature>
<dbReference type="PANTHER" id="PTHR33451">
    <property type="entry name" value="MALATE-2H(+)/NA(+)-LACTATE ANTIPORTER"/>
    <property type="match status" value="1"/>
</dbReference>
<evidence type="ECO:0000259" key="10">
    <source>
        <dbReference type="Pfam" id="PF03553"/>
    </source>
</evidence>
<keyword evidence="2" id="KW-0813">Transport</keyword>
<feature type="transmembrane region" description="Helical" evidence="9">
    <location>
        <begin position="276"/>
        <end position="293"/>
    </location>
</feature>